<dbReference type="RefSeq" id="WP_027220010.1">
    <property type="nucleotide sequence ID" value="NZ_BBUG01000043.1"/>
</dbReference>
<dbReference type="AlphaFoldDB" id="A0A378KBJ6"/>
<accession>A0A378KBJ6</accession>
<protein>
    <submittedName>
        <fullName evidence="1">Uncharacterized protein</fullName>
    </submittedName>
</protein>
<dbReference type="InterPro" id="IPR029058">
    <property type="entry name" value="AB_hydrolase_fold"/>
</dbReference>
<evidence type="ECO:0000313" key="1">
    <source>
        <dbReference type="EMBL" id="STX80861.1"/>
    </source>
</evidence>
<proteinExistence type="predicted"/>
<dbReference type="Proteomes" id="UP000254631">
    <property type="component" value="Unassembled WGS sequence"/>
</dbReference>
<dbReference type="SUPFAM" id="SSF53474">
    <property type="entry name" value="alpha/beta-Hydrolases"/>
    <property type="match status" value="1"/>
</dbReference>
<dbReference type="EMBL" id="UGOL01000001">
    <property type="protein sequence ID" value="STX80861.1"/>
    <property type="molecule type" value="Genomic_DNA"/>
</dbReference>
<evidence type="ECO:0000313" key="2">
    <source>
        <dbReference type="Proteomes" id="UP000254631"/>
    </source>
</evidence>
<sequence>MAKKRLLIIGPVSTQTSSLKHLSQNLSFLNPYYSIECLDPLVTLQECPDEEYYGIWQNQLKSLIKIYDAFVGFSFGGVILQQCFSILSGEKKQIILFSTPTFADSILREKLETVISLCSQNKLEEGLSSLYQAVYAPHSIPDASLQYLNRELAIKRLIFGLTKVLKTNCVSILNHCNVNHLHLIGEKSQLVNINNVIKPSCGQLIVVPEASMRVLESNPTFCKEIIFKALNHEIH</sequence>
<reference evidence="1 2" key="1">
    <citation type="submission" date="2018-06" db="EMBL/GenBank/DDBJ databases">
        <authorList>
            <consortium name="Pathogen Informatics"/>
            <person name="Doyle S."/>
        </authorList>
    </citation>
    <scope>NUCLEOTIDE SEQUENCE [LARGE SCALE GENOMIC DNA]</scope>
    <source>
        <strain evidence="1 2">NCTC12000</strain>
    </source>
</reference>
<gene>
    <name evidence="1" type="ORF">NCTC12000_02879</name>
</gene>
<name>A0A378KBJ6_LEGPN</name>
<organism evidence="1 2">
    <name type="scientific">Legionella pneumophila</name>
    <dbReference type="NCBI Taxonomy" id="446"/>
    <lineage>
        <taxon>Bacteria</taxon>
        <taxon>Pseudomonadati</taxon>
        <taxon>Pseudomonadota</taxon>
        <taxon>Gammaproteobacteria</taxon>
        <taxon>Legionellales</taxon>
        <taxon>Legionellaceae</taxon>
        <taxon>Legionella</taxon>
    </lineage>
</organism>